<protein>
    <submittedName>
        <fullName evidence="6">Transcriptional regulator</fullName>
    </submittedName>
</protein>
<organism evidence="6">
    <name type="scientific">Pseudomonas marincola</name>
    <dbReference type="NCBI Taxonomy" id="437900"/>
    <lineage>
        <taxon>Bacteria</taxon>
        <taxon>Pseudomonadati</taxon>
        <taxon>Pseudomonadota</taxon>
        <taxon>Gammaproteobacteria</taxon>
        <taxon>Pseudomonadales</taxon>
        <taxon>Pseudomonadaceae</taxon>
        <taxon>Pseudomonas</taxon>
    </lineage>
</organism>
<dbReference type="Gene3D" id="3.40.190.290">
    <property type="match status" value="1"/>
</dbReference>
<dbReference type="FunFam" id="3.40.190.290:FF:000001">
    <property type="entry name" value="Transcriptional regulator, LysR family"/>
    <property type="match status" value="1"/>
</dbReference>
<dbReference type="SUPFAM" id="SSF53850">
    <property type="entry name" value="Periplasmic binding protein-like II"/>
    <property type="match status" value="1"/>
</dbReference>
<sequence>MDRFQAMQVFTRIVQVGGFGKAADSLGLPRATVTQLIKQLERHLGVQLLQRTTRQVSTTADGQAYYEHCIRLLADLEDTENCFAHARSHPQGKLRVDLPASVGHRIVIPRLGDFCQRYPQIELEIGTGDRPVDLVREGIDCVVRAGNVHDINLVSRPLAQLPQITCASADYIERYGEPLDLAQLAGHQAVNFYSALNGKTFAFEFTEAGEINERYLPGAVSVNNAEAYVAASVAGLGIIQAPYYHLHQHVQAGRLREILPEYRPPAMPLTALYPAQRQLSRRVRVWVDWLVEVFTDAELYQPKI</sequence>
<dbReference type="GO" id="GO:0006351">
    <property type="term" value="P:DNA-templated transcription"/>
    <property type="evidence" value="ECO:0007669"/>
    <property type="project" value="TreeGrafter"/>
</dbReference>
<reference evidence="6" key="1">
    <citation type="submission" date="2019-02" db="EMBL/GenBank/DDBJ databases">
        <authorList>
            <consortium name="Genoscope - CEA"/>
            <person name="William W."/>
        </authorList>
    </citation>
    <scope>NUCLEOTIDE SEQUENCE [LARGE SCALE GENOMIC DNA]</scope>
    <source>
        <strain evidence="6">YSy11</strain>
    </source>
</reference>
<dbReference type="EMBL" id="LR215729">
    <property type="protein sequence ID" value="VEV98880.1"/>
    <property type="molecule type" value="Genomic_DNA"/>
</dbReference>
<dbReference type="InterPro" id="IPR000847">
    <property type="entry name" value="LysR_HTH_N"/>
</dbReference>
<dbReference type="PANTHER" id="PTHR30537">
    <property type="entry name" value="HTH-TYPE TRANSCRIPTIONAL REGULATOR"/>
    <property type="match status" value="1"/>
</dbReference>
<dbReference type="InterPro" id="IPR036390">
    <property type="entry name" value="WH_DNA-bd_sf"/>
</dbReference>
<evidence type="ECO:0000256" key="4">
    <source>
        <dbReference type="ARBA" id="ARBA00023163"/>
    </source>
</evidence>
<keyword evidence="3" id="KW-0238">DNA-binding</keyword>
<dbReference type="PROSITE" id="PS50931">
    <property type="entry name" value="HTH_LYSR"/>
    <property type="match status" value="1"/>
</dbReference>
<dbReference type="CDD" id="cd08472">
    <property type="entry name" value="PBP2_CrgA_like_3"/>
    <property type="match status" value="1"/>
</dbReference>
<dbReference type="InterPro" id="IPR005119">
    <property type="entry name" value="LysR_subst-bd"/>
</dbReference>
<dbReference type="Gene3D" id="1.10.10.10">
    <property type="entry name" value="Winged helix-like DNA-binding domain superfamily/Winged helix DNA-binding domain"/>
    <property type="match status" value="1"/>
</dbReference>
<feature type="domain" description="HTH lysR-type" evidence="5">
    <location>
        <begin position="1"/>
        <end position="59"/>
    </location>
</feature>
<dbReference type="GO" id="GO:0003700">
    <property type="term" value="F:DNA-binding transcription factor activity"/>
    <property type="evidence" value="ECO:0007669"/>
    <property type="project" value="InterPro"/>
</dbReference>
<comment type="similarity">
    <text evidence="1">Belongs to the LysR transcriptional regulatory family.</text>
</comment>
<dbReference type="AlphaFoldDB" id="A0A653E830"/>
<accession>A0A653E830</accession>
<evidence type="ECO:0000256" key="1">
    <source>
        <dbReference type="ARBA" id="ARBA00009437"/>
    </source>
</evidence>
<gene>
    <name evidence="6" type="ORF">PMYSY11_3836</name>
</gene>
<dbReference type="RefSeq" id="WP_150549182.1">
    <property type="nucleotide sequence ID" value="NZ_LR215729.2"/>
</dbReference>
<evidence type="ECO:0000259" key="5">
    <source>
        <dbReference type="PROSITE" id="PS50931"/>
    </source>
</evidence>
<dbReference type="SUPFAM" id="SSF46785">
    <property type="entry name" value="Winged helix' DNA-binding domain"/>
    <property type="match status" value="1"/>
</dbReference>
<keyword evidence="2" id="KW-0805">Transcription regulation</keyword>
<dbReference type="InterPro" id="IPR036388">
    <property type="entry name" value="WH-like_DNA-bd_sf"/>
</dbReference>
<name>A0A653E830_9PSED</name>
<dbReference type="PANTHER" id="PTHR30537:SF72">
    <property type="entry name" value="LYSR FAMILY TRANSCRIPTIONAL REGULATOR"/>
    <property type="match status" value="1"/>
</dbReference>
<dbReference type="Pfam" id="PF03466">
    <property type="entry name" value="LysR_substrate"/>
    <property type="match status" value="1"/>
</dbReference>
<dbReference type="GO" id="GO:0043565">
    <property type="term" value="F:sequence-specific DNA binding"/>
    <property type="evidence" value="ECO:0007669"/>
    <property type="project" value="TreeGrafter"/>
</dbReference>
<dbReference type="InterPro" id="IPR058163">
    <property type="entry name" value="LysR-type_TF_proteobact-type"/>
</dbReference>
<evidence type="ECO:0000313" key="6">
    <source>
        <dbReference type="EMBL" id="VEV98880.1"/>
    </source>
</evidence>
<keyword evidence="4" id="KW-0804">Transcription</keyword>
<proteinExistence type="inferred from homology"/>
<evidence type="ECO:0000256" key="3">
    <source>
        <dbReference type="ARBA" id="ARBA00023125"/>
    </source>
</evidence>
<dbReference type="Pfam" id="PF00126">
    <property type="entry name" value="HTH_1"/>
    <property type="match status" value="1"/>
</dbReference>
<dbReference type="FunFam" id="1.10.10.10:FF:000001">
    <property type="entry name" value="LysR family transcriptional regulator"/>
    <property type="match status" value="1"/>
</dbReference>
<evidence type="ECO:0000256" key="2">
    <source>
        <dbReference type="ARBA" id="ARBA00023015"/>
    </source>
</evidence>